<evidence type="ECO:0000313" key="2">
    <source>
        <dbReference type="EMBL" id="CAA9479145.1"/>
    </source>
</evidence>
<feature type="compositionally biased region" description="Basic and acidic residues" evidence="1">
    <location>
        <begin position="253"/>
        <end position="267"/>
    </location>
</feature>
<feature type="compositionally biased region" description="Basic and acidic residues" evidence="1">
    <location>
        <begin position="185"/>
        <end position="207"/>
    </location>
</feature>
<organism evidence="2">
    <name type="scientific">uncultured Solirubrobacteraceae bacterium</name>
    <dbReference type="NCBI Taxonomy" id="1162706"/>
    <lineage>
        <taxon>Bacteria</taxon>
        <taxon>Bacillati</taxon>
        <taxon>Actinomycetota</taxon>
        <taxon>Thermoleophilia</taxon>
        <taxon>Solirubrobacterales</taxon>
        <taxon>Solirubrobacteraceae</taxon>
        <taxon>environmental samples</taxon>
    </lineage>
</organism>
<feature type="compositionally biased region" description="Basic and acidic residues" evidence="1">
    <location>
        <begin position="16"/>
        <end position="30"/>
    </location>
</feature>
<evidence type="ECO:0000256" key="1">
    <source>
        <dbReference type="SAM" id="MobiDB-lite"/>
    </source>
</evidence>
<feature type="compositionally biased region" description="Basic residues" evidence="1">
    <location>
        <begin position="31"/>
        <end position="41"/>
    </location>
</feature>
<feature type="non-terminal residue" evidence="2">
    <location>
        <position position="1"/>
    </location>
</feature>
<feature type="compositionally biased region" description="Low complexity" evidence="1">
    <location>
        <begin position="107"/>
        <end position="121"/>
    </location>
</feature>
<reference evidence="2" key="1">
    <citation type="submission" date="2020-02" db="EMBL/GenBank/DDBJ databases">
        <authorList>
            <person name="Meier V. D."/>
        </authorList>
    </citation>
    <scope>NUCLEOTIDE SEQUENCE</scope>
    <source>
        <strain evidence="2">AVDCRST_MAG30</strain>
    </source>
</reference>
<keyword evidence="2" id="KW-0560">Oxidoreductase</keyword>
<feature type="non-terminal residue" evidence="2">
    <location>
        <position position="422"/>
    </location>
</feature>
<feature type="compositionally biased region" description="Low complexity" evidence="1">
    <location>
        <begin position="150"/>
        <end position="166"/>
    </location>
</feature>
<feature type="compositionally biased region" description="Basic and acidic residues" evidence="1">
    <location>
        <begin position="237"/>
        <end position="246"/>
    </location>
</feature>
<feature type="compositionally biased region" description="Basic and acidic residues" evidence="1">
    <location>
        <begin position="81"/>
        <end position="104"/>
    </location>
</feature>
<proteinExistence type="predicted"/>
<feature type="region of interest" description="Disordered" evidence="1">
    <location>
        <begin position="73"/>
        <end position="422"/>
    </location>
</feature>
<feature type="compositionally biased region" description="Basic residues" evidence="1">
    <location>
        <begin position="390"/>
        <end position="405"/>
    </location>
</feature>
<gene>
    <name evidence="2" type="ORF">AVDCRST_MAG30-688</name>
</gene>
<accession>A0A6J4RWT8</accession>
<sequence length="422" mass="46859">GRNDDREPARAAVAGADRRARARARCDPRRGLRRARRPRPPLHHEHDRDAPPPARDGPRAALRLALQAVLDRRHHAALAGEDPREHGDRPQRDARPVGLDERPPDPLLALGLGLRLHQGGLEALPQLRPPHVHEHPRQGSRPRLRDHAGRPAPALAPGLPGPADLQPDPRRPVRVGRRPPRPRLRRDPRGREAQGADRRGGQGDDRQGAPADRQGLRRVPPAQRAARPPRVPGRLPVDAEGRRDGQRGAQRLGLRDHLLRPLPRPDLHVQPGGGRGREPRRLLRPSAPRRGEHRGLADVPRHQREPRLPGRAPPLPRHAEHAVRGDRAAGQGAVRALRAPVQLGPVPLTARRGAAHDPPPRLPGRQAPAQAGPLPRRRGDRRGPRERQRQRAPPRPRQRRLGHLRARAEERRRAGRHALAGL</sequence>
<feature type="compositionally biased region" description="Low complexity" evidence="1">
    <location>
        <begin position="217"/>
        <end position="236"/>
    </location>
</feature>
<feature type="compositionally biased region" description="Basic and acidic residues" evidence="1">
    <location>
        <begin position="131"/>
        <end position="149"/>
    </location>
</feature>
<protein>
    <submittedName>
        <fullName evidence="2">Linoleoyl-CoA desaturase</fullName>
        <ecNumber evidence="2">1.14.19.3</ecNumber>
    </submittedName>
</protein>
<dbReference type="AlphaFoldDB" id="A0A6J4RWT8"/>
<feature type="compositionally biased region" description="Basic residues" evidence="1">
    <location>
        <begin position="172"/>
        <end position="184"/>
    </location>
</feature>
<feature type="compositionally biased region" description="Basic and acidic residues" evidence="1">
    <location>
        <begin position="317"/>
        <end position="327"/>
    </location>
</feature>
<dbReference type="EC" id="1.14.19.3" evidence="2"/>
<feature type="compositionally biased region" description="Basic and acidic residues" evidence="1">
    <location>
        <begin position="289"/>
        <end position="308"/>
    </location>
</feature>
<feature type="region of interest" description="Disordered" evidence="1">
    <location>
        <begin position="1"/>
        <end position="60"/>
    </location>
</feature>
<dbReference type="EMBL" id="CADCVS010000114">
    <property type="protein sequence ID" value="CAA9479145.1"/>
    <property type="molecule type" value="Genomic_DNA"/>
</dbReference>
<name>A0A6J4RWT8_9ACTN</name>
<dbReference type="GO" id="GO:0016213">
    <property type="term" value="F:acyl-CoA 6-desaturase activity"/>
    <property type="evidence" value="ECO:0007669"/>
    <property type="project" value="UniProtKB-EC"/>
</dbReference>